<sequence>MHIVALKIAIVKQIVGEVIAISPDGSTRVLRKGDEIFLGDIIKTAVDAKVRIVFDDGEVANIGFNSTFRTTNVFAEQNGELVIPGLQKDEKDAKHEDSEHESNIHHGGSNLSSQASLNNAGFSKSGHYTNIFDNVKHALREIINSEKFFNAPVSTIKGAPAQATKPSVPFIDNVPKFFLEADTNKDGLLDKNEILASPETTKHWNKFYTPVVVTLPPAAKDGDIIKIKSGSQTLKYKIDLTSSELVQVDDNGSPVPAPTSTPTAPTFISVPLANGKAKIPDVEIPNGKPIDIAVNLVDKNGHESGSNLKIETNDVPPASKVSATLSIDKNGDGVIDATEMGVGEDSVKTDVKFLVPDDMKSGDKIKSIVTDANGDTVTKIYTINKANNTATDEAGNVYPLKPNGKGAMEFDVPNGATITPGTVIKTQFIDRFGNEGVIKQKPNTISNKAEATLSADTNNDGVISKSELKNSESSVDIHLPNTMKPGERVKVTIDTGSGTPTPKEFILSPDKKSVYDPNDPSHTPIPIQNGKFVVPGVKIPISEGTNATIKTEITKNDGTVESNENTAATDITPPTRSAKIEFSKNLPNVDGKSDNKLDTFENGYGNDSDKTEVAISIPTQSKPNEKIRVAITNPDGKIETKEFTIGENGKVIAPDGNEIDASSGKFKINVPIKNGAKTSIDTTVIDEFGNEGATDSQFIVFDDKPKAKFIKDIDGDGLIDGTNGVTITGSDVLASIPSTAKVGDELKVSVLNPNTNKQEIKTYIIKEAKPGETLTTYEKKPDPDIEYEAKTKTLTDEYIKVVNKDDPTDVQLVNGSRFLLKDVPVNTSKPTLVDIDLVRDGTKIFTGSSSGRLFKFGILDYVDDVKLVTSVDGGASNPAKYLLEKDFEHIISTSKFDDTFNERINYKIALTNDESPMIKFGIAQKDTDIATGGDGGKVLIEVKDEAGVVKSSFYANIKDNVVVADFEAAGVKLDRAHHIIDATYVDKNGVEKRSENLTIAVDLDATPDGLKEPSFGGSKSGSGQSYKVTFGGEADAPNRAEDKTSIKVDVVDVNNSSKQILPLTDLKYEGEFLTTLTSGSKNFIVKRLDDAGNMSVQTVSMISNSGLDVDMWFYDCANKDFNNYCRSKGWIRGGDNPTYIGGWGLHVKNHYSEWADWTNVSATTTFNEVTFRSGQDWQLSETRPKVGELNMKDMARVGHSPNASDTDHNNTRYNVNHTGNYMLLEAEPVGTDLIMRMQGWIYIKETGTYTIKASQYESAFSIDIAGQGFKNNTWAGDRNKSQNFTLEKGFHKINIQYVDDDRDVNLDVAIKKAGESDANYKIIGSAGSGTHLFSDNYVKALEQNGFIDHEANKFHKIIQRDGKYYGDDTNDFNNIVQLKHDATETVGSNLNDAFVYNGKPMDGKGGIDTLIFVDDIDLSKVSDLDKKIESFERIQLGTSDQAVSIGLDAKSVLDIVDSRVTKITGKAGTENINTVLKIFGDSDDIVALKGKGTTFTQATDSEVTMLNSKHSVIGDEYNKVAVDASGHAVNQVYKGVYGSGASAQTFFIEIDKDVSVVDLH</sequence>
<comment type="caution">
    <text evidence="3">The sequence shown here is derived from an EMBL/GenBank/DDBJ whole genome shotgun (WGS) entry which is preliminary data.</text>
</comment>
<feature type="compositionally biased region" description="Low complexity" evidence="1">
    <location>
        <begin position="1014"/>
        <end position="1025"/>
    </location>
</feature>
<dbReference type="Proteomes" id="UP000016620">
    <property type="component" value="Unassembled WGS sequence"/>
</dbReference>
<evidence type="ECO:0000313" key="4">
    <source>
        <dbReference type="Proteomes" id="UP000016620"/>
    </source>
</evidence>
<protein>
    <recommendedName>
        <fullName evidence="2">EF-hand domain-containing protein</fullName>
    </recommendedName>
</protein>
<name>U2GI99_9BACT</name>
<dbReference type="PATRIC" id="fig|1242968.3.peg.1561"/>
<dbReference type="InterPro" id="IPR018247">
    <property type="entry name" value="EF_Hand_1_Ca_BS"/>
</dbReference>
<dbReference type="EMBL" id="ANNG01000031">
    <property type="protein sequence ID" value="ERJ27819.1"/>
    <property type="molecule type" value="Genomic_DNA"/>
</dbReference>
<evidence type="ECO:0000259" key="2">
    <source>
        <dbReference type="PROSITE" id="PS50222"/>
    </source>
</evidence>
<gene>
    <name evidence="3" type="ORF">UNSWCS_420</name>
</gene>
<dbReference type="PROSITE" id="PS00018">
    <property type="entry name" value="EF_HAND_1"/>
    <property type="match status" value="3"/>
</dbReference>
<feature type="compositionally biased region" description="Low complexity" evidence="1">
    <location>
        <begin position="107"/>
        <end position="116"/>
    </location>
</feature>
<feature type="domain" description="EF-hand" evidence="2">
    <location>
        <begin position="169"/>
        <end position="204"/>
    </location>
</feature>
<dbReference type="GO" id="GO:0005509">
    <property type="term" value="F:calcium ion binding"/>
    <property type="evidence" value="ECO:0007669"/>
    <property type="project" value="InterPro"/>
</dbReference>
<dbReference type="Pfam" id="PF13202">
    <property type="entry name" value="EF-hand_5"/>
    <property type="match status" value="3"/>
</dbReference>
<feature type="region of interest" description="Disordered" evidence="1">
    <location>
        <begin position="89"/>
        <end position="116"/>
    </location>
</feature>
<feature type="compositionally biased region" description="Basic and acidic residues" evidence="1">
    <location>
        <begin position="89"/>
        <end position="104"/>
    </location>
</feature>
<accession>U2GI99</accession>
<dbReference type="PROSITE" id="PS50222">
    <property type="entry name" value="EF_HAND_2"/>
    <property type="match status" value="1"/>
</dbReference>
<reference evidence="3 4" key="1">
    <citation type="journal article" date="2013" name="BMC Genomics">
        <title>Comparative genomics of Campylobacter concisus isolates reveals genetic diversity and provides insights into disease association.</title>
        <authorList>
            <person name="Deshpande N.P."/>
            <person name="Kaakoush N.O."/>
            <person name="Wilkins M.R."/>
            <person name="Mitchell H.M."/>
        </authorList>
    </citation>
    <scope>NUCLEOTIDE SEQUENCE [LARGE SCALE GENOMIC DNA]</scope>
    <source>
        <strain evidence="3 4">UNSWCS</strain>
    </source>
</reference>
<organism evidence="3 4">
    <name type="scientific">Campylobacter concisus UNSWCS</name>
    <dbReference type="NCBI Taxonomy" id="1242968"/>
    <lineage>
        <taxon>Bacteria</taxon>
        <taxon>Pseudomonadati</taxon>
        <taxon>Campylobacterota</taxon>
        <taxon>Epsilonproteobacteria</taxon>
        <taxon>Campylobacterales</taxon>
        <taxon>Campylobacteraceae</taxon>
        <taxon>Campylobacter</taxon>
    </lineage>
</organism>
<evidence type="ECO:0000256" key="1">
    <source>
        <dbReference type="SAM" id="MobiDB-lite"/>
    </source>
</evidence>
<proteinExistence type="predicted"/>
<dbReference type="InterPro" id="IPR002048">
    <property type="entry name" value="EF_hand_dom"/>
</dbReference>
<evidence type="ECO:0000313" key="3">
    <source>
        <dbReference type="EMBL" id="ERJ27819.1"/>
    </source>
</evidence>
<feature type="region of interest" description="Disordered" evidence="1">
    <location>
        <begin position="1012"/>
        <end position="1038"/>
    </location>
</feature>